<accession>A0A6J4MG98</accession>
<evidence type="ECO:0000313" key="1">
    <source>
        <dbReference type="EMBL" id="CAA9357587.1"/>
    </source>
</evidence>
<reference evidence="1" key="1">
    <citation type="submission" date="2020-02" db="EMBL/GenBank/DDBJ databases">
        <authorList>
            <person name="Meier V. D."/>
        </authorList>
    </citation>
    <scope>NUCLEOTIDE SEQUENCE</scope>
    <source>
        <strain evidence="1">AVDCRST_MAG68</strain>
    </source>
</reference>
<proteinExistence type="predicted"/>
<dbReference type="Pfam" id="PF13645">
    <property type="entry name" value="YkuD_2"/>
    <property type="match status" value="1"/>
</dbReference>
<sequence>MRQNLQALAAAACFFGIAVSLPNESRSAAAPDQPATAATALAPAARAVLSGVGIEKVTAARVAEKTATDIALDALAGDVTKQSHPDALRLAFEAYYNYRAEHPEKVRKPYLYFVDYGLDSREPRGYVFDMRSLKVVDGPFAVAHGRGSGKKDGVPTRFSNIEGSATSSLGLFLAQETYGFTGKAAGKRYTSVGLRMAGLSGRFNSAARQRRVVVHGAPYVGPGKAGRSEGCPAMDQARARKLLPKIGNGGMVFLFSPVDKTWLKNDPWARRAARGQVNG</sequence>
<organism evidence="1">
    <name type="scientific">uncultured Gemmatimonadota bacterium</name>
    <dbReference type="NCBI Taxonomy" id="203437"/>
    <lineage>
        <taxon>Bacteria</taxon>
        <taxon>Pseudomonadati</taxon>
        <taxon>Gemmatimonadota</taxon>
        <taxon>environmental samples</taxon>
    </lineage>
</organism>
<gene>
    <name evidence="1" type="ORF">AVDCRST_MAG68-4184</name>
</gene>
<dbReference type="PANTHER" id="PTHR38477:SF1">
    <property type="entry name" value="MUREIN L,D-TRANSPEPTIDASE CATALYTIC DOMAIN FAMILY PROTEIN"/>
    <property type="match status" value="1"/>
</dbReference>
<dbReference type="InterPro" id="IPR032676">
    <property type="entry name" value="YkuD_2"/>
</dbReference>
<name>A0A6J4MG98_9BACT</name>
<dbReference type="PANTHER" id="PTHR38477">
    <property type="entry name" value="HYPOTHETICAL EXPORTED PROTEIN"/>
    <property type="match status" value="1"/>
</dbReference>
<dbReference type="EMBL" id="CADCTW010000191">
    <property type="protein sequence ID" value="CAA9357587.1"/>
    <property type="molecule type" value="Genomic_DNA"/>
</dbReference>
<dbReference type="AlphaFoldDB" id="A0A6J4MG98"/>
<protein>
    <recommendedName>
        <fullName evidence="2">YkuD domain-containing protein</fullName>
    </recommendedName>
</protein>
<evidence type="ECO:0008006" key="2">
    <source>
        <dbReference type="Google" id="ProtNLM"/>
    </source>
</evidence>